<dbReference type="Proteomes" id="UP001151760">
    <property type="component" value="Unassembled WGS sequence"/>
</dbReference>
<reference evidence="1" key="2">
    <citation type="submission" date="2022-01" db="EMBL/GenBank/DDBJ databases">
        <authorList>
            <person name="Yamashiro T."/>
            <person name="Shiraishi A."/>
            <person name="Satake H."/>
            <person name="Nakayama K."/>
        </authorList>
    </citation>
    <scope>NUCLEOTIDE SEQUENCE</scope>
</reference>
<comment type="caution">
    <text evidence="1">The sequence shown here is derived from an EMBL/GenBank/DDBJ whole genome shotgun (WGS) entry which is preliminary data.</text>
</comment>
<accession>A0ABQ5IFH3</accession>
<evidence type="ECO:0000313" key="1">
    <source>
        <dbReference type="EMBL" id="GJT98916.1"/>
    </source>
</evidence>
<evidence type="ECO:0000313" key="2">
    <source>
        <dbReference type="Proteomes" id="UP001151760"/>
    </source>
</evidence>
<name>A0ABQ5IFH3_9ASTR</name>
<keyword evidence="2" id="KW-1185">Reference proteome</keyword>
<proteinExistence type="predicted"/>
<gene>
    <name evidence="1" type="ORF">Tco_1094434</name>
</gene>
<dbReference type="EMBL" id="BQNB010020719">
    <property type="protein sequence ID" value="GJT98916.1"/>
    <property type="molecule type" value="Genomic_DNA"/>
</dbReference>
<sequence length="128" mass="15197">MKGILSCVDTEERVIVNEKYSEQTIVIRKQLPTNFKKRLWDLLKANANVFVWIYADMTGIPRTIMVGGKPFNTKHKLNEFKHIEPSAKKKFKHPEQNEENKKKVEELMEIQLFKREYKTIHAYQTLSM</sequence>
<organism evidence="1 2">
    <name type="scientific">Tanacetum coccineum</name>
    <dbReference type="NCBI Taxonomy" id="301880"/>
    <lineage>
        <taxon>Eukaryota</taxon>
        <taxon>Viridiplantae</taxon>
        <taxon>Streptophyta</taxon>
        <taxon>Embryophyta</taxon>
        <taxon>Tracheophyta</taxon>
        <taxon>Spermatophyta</taxon>
        <taxon>Magnoliopsida</taxon>
        <taxon>eudicotyledons</taxon>
        <taxon>Gunneridae</taxon>
        <taxon>Pentapetalae</taxon>
        <taxon>asterids</taxon>
        <taxon>campanulids</taxon>
        <taxon>Asterales</taxon>
        <taxon>Asteraceae</taxon>
        <taxon>Asteroideae</taxon>
        <taxon>Anthemideae</taxon>
        <taxon>Anthemidinae</taxon>
        <taxon>Tanacetum</taxon>
    </lineage>
</organism>
<reference evidence="1" key="1">
    <citation type="journal article" date="2022" name="Int. J. Mol. Sci.">
        <title>Draft Genome of Tanacetum Coccineum: Genomic Comparison of Closely Related Tanacetum-Family Plants.</title>
        <authorList>
            <person name="Yamashiro T."/>
            <person name="Shiraishi A."/>
            <person name="Nakayama K."/>
            <person name="Satake H."/>
        </authorList>
    </citation>
    <scope>NUCLEOTIDE SEQUENCE</scope>
</reference>
<protein>
    <submittedName>
        <fullName evidence="1">Uncharacterized protein</fullName>
    </submittedName>
</protein>